<keyword evidence="16" id="KW-1185">Reference proteome</keyword>
<dbReference type="NCBIfam" id="TIGR01144">
    <property type="entry name" value="ATP_synt_b"/>
    <property type="match status" value="1"/>
</dbReference>
<reference evidence="15 16" key="1">
    <citation type="submission" date="2022-04" db="EMBL/GenBank/DDBJ databases">
        <title>Positive selection, recombination, and allopatry shape intraspecific diversity of widespread and dominant cyanobacteria.</title>
        <authorList>
            <person name="Wei J."/>
            <person name="Shu W."/>
            <person name="Hu C."/>
        </authorList>
    </citation>
    <scope>NUCLEOTIDE SEQUENCE [LARGE SCALE GENOMIC DNA]</scope>
    <source>
        <strain evidence="15 16">GB2-A5</strain>
    </source>
</reference>
<dbReference type="NCBIfam" id="NF005606">
    <property type="entry name" value="PRK07352.1"/>
    <property type="match status" value="1"/>
</dbReference>
<organism evidence="15 16">
    <name type="scientific">Funiculus sociatus GB2-A5</name>
    <dbReference type="NCBI Taxonomy" id="2933946"/>
    <lineage>
        <taxon>Bacteria</taxon>
        <taxon>Bacillati</taxon>
        <taxon>Cyanobacteriota</taxon>
        <taxon>Cyanophyceae</taxon>
        <taxon>Coleofasciculales</taxon>
        <taxon>Coleofasciculaceae</taxon>
        <taxon>Funiculus</taxon>
    </lineage>
</organism>
<evidence type="ECO:0000313" key="15">
    <source>
        <dbReference type="EMBL" id="MEP0867943.1"/>
    </source>
</evidence>
<evidence type="ECO:0000256" key="11">
    <source>
        <dbReference type="ARBA" id="ARBA00037847"/>
    </source>
</evidence>
<dbReference type="CDD" id="cd06503">
    <property type="entry name" value="ATP-synt_Fo_b"/>
    <property type="match status" value="1"/>
</dbReference>
<dbReference type="InterPro" id="IPR005864">
    <property type="entry name" value="ATP_synth_F0_bsu_bac"/>
</dbReference>
<dbReference type="PANTHER" id="PTHR34264">
    <property type="entry name" value="ATP SYNTHASE SUBUNIT B, CHLOROPLASTIC"/>
    <property type="match status" value="1"/>
</dbReference>
<dbReference type="Proteomes" id="UP001442494">
    <property type="component" value="Unassembled WGS sequence"/>
</dbReference>
<evidence type="ECO:0000256" key="5">
    <source>
        <dbReference type="ARBA" id="ARBA00022989"/>
    </source>
</evidence>
<keyword evidence="6 12" id="KW-0406">Ion transport</keyword>
<comment type="similarity">
    <text evidence="12 13">Belongs to the ATPase B chain family.</text>
</comment>
<dbReference type="EMBL" id="JAMPKK010000097">
    <property type="protein sequence ID" value="MEP0867943.1"/>
    <property type="molecule type" value="Genomic_DNA"/>
</dbReference>
<evidence type="ECO:0000256" key="2">
    <source>
        <dbReference type="ARBA" id="ARBA00022547"/>
    </source>
</evidence>
<keyword evidence="2 12" id="KW-0138">CF(0)</keyword>
<keyword evidence="5 12" id="KW-1133">Transmembrane helix</keyword>
<evidence type="ECO:0000256" key="4">
    <source>
        <dbReference type="ARBA" id="ARBA00022781"/>
    </source>
</evidence>
<evidence type="ECO:0000256" key="7">
    <source>
        <dbReference type="ARBA" id="ARBA00023078"/>
    </source>
</evidence>
<gene>
    <name evidence="12" type="primary">atpF</name>
    <name evidence="15" type="ORF">NDI37_26230</name>
</gene>
<accession>A0ABV0JWZ8</accession>
<feature type="transmembrane region" description="Helical" evidence="12">
    <location>
        <begin position="38"/>
        <end position="56"/>
    </location>
</feature>
<keyword evidence="9 12" id="KW-0066">ATP synthesis</keyword>
<evidence type="ECO:0000256" key="14">
    <source>
        <dbReference type="SAM" id="Coils"/>
    </source>
</evidence>
<evidence type="ECO:0000256" key="8">
    <source>
        <dbReference type="ARBA" id="ARBA00023136"/>
    </source>
</evidence>
<name>A0ABV0JWZ8_9CYAN</name>
<dbReference type="PANTHER" id="PTHR34264:SF3">
    <property type="entry name" value="ATP SYNTHASE SUBUNIT B, CHLOROPLASTIC"/>
    <property type="match status" value="1"/>
</dbReference>
<comment type="subcellular location">
    <subcellularLocation>
        <location evidence="12">Cellular thylakoid membrane</location>
        <topology evidence="12">Single-pass membrane protein</topology>
    </subcellularLocation>
    <subcellularLocation>
        <location evidence="11">Endomembrane system</location>
        <topology evidence="11">Single-pass membrane protein</topology>
    </subcellularLocation>
</comment>
<evidence type="ECO:0000256" key="10">
    <source>
        <dbReference type="ARBA" id="ARBA00025198"/>
    </source>
</evidence>
<proteinExistence type="inferred from homology"/>
<keyword evidence="8 12" id="KW-0472">Membrane</keyword>
<evidence type="ECO:0000313" key="16">
    <source>
        <dbReference type="Proteomes" id="UP001442494"/>
    </source>
</evidence>
<evidence type="ECO:0000256" key="12">
    <source>
        <dbReference type="HAMAP-Rule" id="MF_01398"/>
    </source>
</evidence>
<keyword evidence="3 12" id="KW-0812">Transmembrane</keyword>
<feature type="coiled-coil region" evidence="14">
    <location>
        <begin position="60"/>
        <end position="112"/>
    </location>
</feature>
<dbReference type="InterPro" id="IPR002146">
    <property type="entry name" value="ATP_synth_b/b'su_bac/chlpt"/>
</dbReference>
<sequence length="186" mass="20285">MGTYLLLATEAIRAGSELAEEAGEGGFGVNFEILETNLINLIIIFVVLFYFGRKFLGNILSERRAKIETAIREAEAKQKEAAASLSDAQQKLAQAQSEAQRIRAEAEVSAKAAREKILAQAALDVERLRQTSLGDINNEREKAIAELRSRVAAMALQRVESQLTGQLDESAQQQLIDRGIASVGGR</sequence>
<keyword evidence="1 12" id="KW-0813">Transport</keyword>
<keyword evidence="7 12" id="KW-0793">Thylakoid</keyword>
<evidence type="ECO:0000256" key="1">
    <source>
        <dbReference type="ARBA" id="ARBA00022448"/>
    </source>
</evidence>
<evidence type="ECO:0000256" key="9">
    <source>
        <dbReference type="ARBA" id="ARBA00023310"/>
    </source>
</evidence>
<comment type="subunit">
    <text evidence="12">F-type ATPases have 2 components, F(1) - the catalytic core - and F(0) - the membrane proton channel. F(1) has five subunits: alpha(3), beta(3), gamma(1), delta(1), epsilon(1). F(0) has four main subunits: a(1), b(1), b'(1) and c(10-14). The alpha and beta chains form an alternating ring which encloses part of the gamma chain. F(1) is attached to F(0) by a central stalk formed by the gamma and epsilon chains, while a peripheral stalk is formed by the delta, b and b' chains.</text>
</comment>
<comment type="function">
    <text evidence="12">Component of the F(0) channel, it forms part of the peripheral stalk, linking F(1) to F(0).</text>
</comment>
<dbReference type="Pfam" id="PF00430">
    <property type="entry name" value="ATP-synt_B"/>
    <property type="match status" value="1"/>
</dbReference>
<dbReference type="InterPro" id="IPR028987">
    <property type="entry name" value="ATP_synth_B-like_membr_sf"/>
</dbReference>
<evidence type="ECO:0000256" key="6">
    <source>
        <dbReference type="ARBA" id="ARBA00023065"/>
    </source>
</evidence>
<dbReference type="HAMAP" id="MF_01398">
    <property type="entry name" value="ATP_synth_b_bprime"/>
    <property type="match status" value="1"/>
</dbReference>
<keyword evidence="4 12" id="KW-0375">Hydrogen ion transport</keyword>
<protein>
    <recommendedName>
        <fullName evidence="12">ATP synthase subunit b</fullName>
    </recommendedName>
    <alternativeName>
        <fullName evidence="12">ATP synthase F(0) sector subunit b</fullName>
    </alternativeName>
    <alternativeName>
        <fullName evidence="12">ATPase subunit I</fullName>
    </alternativeName>
    <alternativeName>
        <fullName evidence="12">F-type ATPase subunit b</fullName>
        <shortName evidence="12">F-ATPase subunit b</shortName>
    </alternativeName>
</protein>
<dbReference type="SUPFAM" id="SSF81573">
    <property type="entry name" value="F1F0 ATP synthase subunit B, membrane domain"/>
    <property type="match status" value="1"/>
</dbReference>
<comment type="function">
    <text evidence="10 12">F(1)F(0) ATP synthase produces ATP from ADP in the presence of a proton or sodium gradient. F-type ATPases consist of two structural domains, F(1) containing the extramembraneous catalytic core and F(0) containing the membrane proton channel, linked together by a central stalk and a peripheral stalk. During catalysis, ATP synthesis in the catalytic domain of F(1) is coupled via a rotary mechanism of the central stalk subunits to proton translocation.</text>
</comment>
<evidence type="ECO:0000256" key="3">
    <source>
        <dbReference type="ARBA" id="ARBA00022692"/>
    </source>
</evidence>
<evidence type="ECO:0000256" key="13">
    <source>
        <dbReference type="RuleBase" id="RU003848"/>
    </source>
</evidence>
<keyword evidence="14" id="KW-0175">Coiled coil</keyword>
<comment type="caution">
    <text evidence="15">The sequence shown here is derived from an EMBL/GenBank/DDBJ whole genome shotgun (WGS) entry which is preliminary data.</text>
</comment>